<accession>A0A7Y9NSC3</accession>
<protein>
    <submittedName>
        <fullName evidence="1">Uncharacterized protein</fullName>
    </submittedName>
</protein>
<sequence>MKKPAQHLIAEVLRKRGQFELTIGIDLGDAPAVAR</sequence>
<reference evidence="1 2" key="1">
    <citation type="submission" date="2020-07" db="EMBL/GenBank/DDBJ databases">
        <title>Genomic Encyclopedia of Type Strains, Phase IV (KMG-V): Genome sequencing to study the core and pangenomes of soil and plant-associated prokaryotes.</title>
        <authorList>
            <person name="Whitman W."/>
        </authorList>
    </citation>
    <scope>NUCLEOTIDE SEQUENCE [LARGE SCALE GENOMIC DNA]</scope>
    <source>
        <strain evidence="1 2">M8UP30</strain>
    </source>
</reference>
<gene>
    <name evidence="1" type="ORF">HDF12_004404</name>
</gene>
<dbReference type="Proteomes" id="UP000534186">
    <property type="component" value="Unassembled WGS sequence"/>
</dbReference>
<proteinExistence type="predicted"/>
<dbReference type="EMBL" id="JACCCV010000002">
    <property type="protein sequence ID" value="NYF54005.1"/>
    <property type="molecule type" value="Genomic_DNA"/>
</dbReference>
<name>A0A7Y9NSC3_9BACT</name>
<dbReference type="AlphaFoldDB" id="A0A7Y9NSC3"/>
<evidence type="ECO:0000313" key="2">
    <source>
        <dbReference type="Proteomes" id="UP000534186"/>
    </source>
</evidence>
<comment type="caution">
    <text evidence="1">The sequence shown here is derived from an EMBL/GenBank/DDBJ whole genome shotgun (WGS) entry which is preliminary data.</text>
</comment>
<organism evidence="1 2">
    <name type="scientific">Tunturiibacter lichenicola</name>
    <dbReference type="NCBI Taxonomy" id="2051959"/>
    <lineage>
        <taxon>Bacteria</taxon>
        <taxon>Pseudomonadati</taxon>
        <taxon>Acidobacteriota</taxon>
        <taxon>Terriglobia</taxon>
        <taxon>Terriglobales</taxon>
        <taxon>Acidobacteriaceae</taxon>
        <taxon>Tunturiibacter</taxon>
    </lineage>
</organism>
<evidence type="ECO:0000313" key="1">
    <source>
        <dbReference type="EMBL" id="NYF54005.1"/>
    </source>
</evidence>